<organism evidence="1 2">
    <name type="scientific">Parelaphostrongylus tenuis</name>
    <name type="common">Meningeal worm</name>
    <dbReference type="NCBI Taxonomy" id="148309"/>
    <lineage>
        <taxon>Eukaryota</taxon>
        <taxon>Metazoa</taxon>
        <taxon>Ecdysozoa</taxon>
        <taxon>Nematoda</taxon>
        <taxon>Chromadorea</taxon>
        <taxon>Rhabditida</taxon>
        <taxon>Rhabditina</taxon>
        <taxon>Rhabditomorpha</taxon>
        <taxon>Strongyloidea</taxon>
        <taxon>Metastrongylidae</taxon>
        <taxon>Parelaphostrongylus</taxon>
    </lineage>
</organism>
<protein>
    <submittedName>
        <fullName evidence="1">Uncharacterized protein</fullName>
    </submittedName>
</protein>
<dbReference type="Proteomes" id="UP001196413">
    <property type="component" value="Unassembled WGS sequence"/>
</dbReference>
<evidence type="ECO:0000313" key="2">
    <source>
        <dbReference type="Proteomes" id="UP001196413"/>
    </source>
</evidence>
<feature type="non-terminal residue" evidence="1">
    <location>
        <position position="95"/>
    </location>
</feature>
<evidence type="ECO:0000313" key="1">
    <source>
        <dbReference type="EMBL" id="KAJ1362112.1"/>
    </source>
</evidence>
<proteinExistence type="predicted"/>
<keyword evidence="2" id="KW-1185">Reference proteome</keyword>
<name>A0AAD5QUP0_PARTN</name>
<sequence>YETIFSNGVVDTSGGDVESIPGYNCKDSDRKAGYVNISLGIASIIYGVVTEKKINKHCSFYEQLPNVGHVQFVDIDGPLTPEHIVALGIPIKIYE</sequence>
<dbReference type="AlphaFoldDB" id="A0AAD5QUP0"/>
<reference evidence="1" key="1">
    <citation type="submission" date="2021-06" db="EMBL/GenBank/DDBJ databases">
        <title>Parelaphostrongylus tenuis whole genome reference sequence.</title>
        <authorList>
            <person name="Garwood T.J."/>
            <person name="Larsen P.A."/>
            <person name="Fountain-Jones N.M."/>
            <person name="Garbe J.R."/>
            <person name="Macchietto M.G."/>
            <person name="Kania S.A."/>
            <person name="Gerhold R.W."/>
            <person name="Richards J.E."/>
            <person name="Wolf T.M."/>
        </authorList>
    </citation>
    <scope>NUCLEOTIDE SEQUENCE</scope>
    <source>
        <strain evidence="1">MNPRO001-30</strain>
        <tissue evidence="1">Meninges</tissue>
    </source>
</reference>
<comment type="caution">
    <text evidence="1">The sequence shown here is derived from an EMBL/GenBank/DDBJ whole genome shotgun (WGS) entry which is preliminary data.</text>
</comment>
<gene>
    <name evidence="1" type="ORF">KIN20_021537</name>
</gene>
<dbReference type="EMBL" id="JAHQIW010004372">
    <property type="protein sequence ID" value="KAJ1362112.1"/>
    <property type="molecule type" value="Genomic_DNA"/>
</dbReference>
<accession>A0AAD5QUP0</accession>